<name>A0A1Y2BW69_9FUNG</name>
<sequence length="503" mass="55264">MRPPFLPQVSFGPNKNAVTFVNSSTGTVSVSVARRSVSGGWDAVPVGGSKAFTRNDFEVVLVSVDGQTVADAAFIPPGSVYRYSGLSTELPLGFVLVPNQGALSHVTVENCSENQFSVQVTEGLSLGSEASSPVPPNSSTTHNRTTKELVIVSFFDGARVGILVLPGNTLVVSDHNNPWPVSPAPLISTSTLNILSFNIRYGSAQDQLNGWHYRRYIHRAIYSTHKPSIFGLQEALLFQRQQIAAAFPWYQSVGVGREWDLGGEATPIFYDPRIFMLRFSETYWLSETPNVPGSVTKSWGNNLSRIATMAHLVPNQAVGNDSVDYPETIVVNVHLDHEAPVARVKGAQLVAQRTKEYLAQHNLDPSRVLVVIIGDFNNWANGSPENKAIETDAGLFDALGLNHSNTEGTFHDFTGVAGPTRIDYIYISPHWKTRVSKTEIIRDAEGDETSGLWYPSDHFPVAIELSLRPVRMFILPTLRLPAFSALDVFLFASCAAFIWWMLF</sequence>
<dbReference type="GO" id="GO:0000175">
    <property type="term" value="F:3'-5'-RNA exonuclease activity"/>
    <property type="evidence" value="ECO:0007669"/>
    <property type="project" value="TreeGrafter"/>
</dbReference>
<organism evidence="3 4">
    <name type="scientific">Rhizoclosmatium globosum</name>
    <dbReference type="NCBI Taxonomy" id="329046"/>
    <lineage>
        <taxon>Eukaryota</taxon>
        <taxon>Fungi</taxon>
        <taxon>Fungi incertae sedis</taxon>
        <taxon>Chytridiomycota</taxon>
        <taxon>Chytridiomycota incertae sedis</taxon>
        <taxon>Chytridiomycetes</taxon>
        <taxon>Chytridiales</taxon>
        <taxon>Chytriomycetaceae</taxon>
        <taxon>Rhizoclosmatium</taxon>
    </lineage>
</organism>
<dbReference type="OrthoDB" id="276515at2759"/>
<evidence type="ECO:0000313" key="4">
    <source>
        <dbReference type="Proteomes" id="UP000193642"/>
    </source>
</evidence>
<keyword evidence="4" id="KW-1185">Reference proteome</keyword>
<dbReference type="EMBL" id="MCGO01000044">
    <property type="protein sequence ID" value="ORY38375.1"/>
    <property type="molecule type" value="Genomic_DNA"/>
</dbReference>
<proteinExistence type="predicted"/>
<dbReference type="SUPFAM" id="SSF56219">
    <property type="entry name" value="DNase I-like"/>
    <property type="match status" value="1"/>
</dbReference>
<comment type="caution">
    <text evidence="3">The sequence shown here is derived from an EMBL/GenBank/DDBJ whole genome shotgun (WGS) entry which is preliminary data.</text>
</comment>
<keyword evidence="1" id="KW-0472">Membrane</keyword>
<feature type="domain" description="Endonuclease/exonuclease/phosphatase" evidence="2">
    <location>
        <begin position="195"/>
        <end position="458"/>
    </location>
</feature>
<protein>
    <submittedName>
        <fullName evidence="3">DNase I-like protein</fullName>
    </submittedName>
</protein>
<evidence type="ECO:0000256" key="1">
    <source>
        <dbReference type="SAM" id="Phobius"/>
    </source>
</evidence>
<dbReference type="InterPro" id="IPR005135">
    <property type="entry name" value="Endo/exonuclease/phosphatase"/>
</dbReference>
<dbReference type="STRING" id="329046.A0A1Y2BW69"/>
<reference evidence="3 4" key="1">
    <citation type="submission" date="2016-07" db="EMBL/GenBank/DDBJ databases">
        <title>Pervasive Adenine N6-methylation of Active Genes in Fungi.</title>
        <authorList>
            <consortium name="DOE Joint Genome Institute"/>
            <person name="Mondo S.J."/>
            <person name="Dannebaum R.O."/>
            <person name="Kuo R.C."/>
            <person name="Labutti K."/>
            <person name="Haridas S."/>
            <person name="Kuo A."/>
            <person name="Salamov A."/>
            <person name="Ahrendt S.R."/>
            <person name="Lipzen A."/>
            <person name="Sullivan W."/>
            <person name="Andreopoulos W.B."/>
            <person name="Clum A."/>
            <person name="Lindquist E."/>
            <person name="Daum C."/>
            <person name="Ramamoorthy G.K."/>
            <person name="Gryganskyi A."/>
            <person name="Culley D."/>
            <person name="Magnuson J.K."/>
            <person name="James T.Y."/>
            <person name="O'Malley M.A."/>
            <person name="Stajich J.E."/>
            <person name="Spatafora J.W."/>
            <person name="Visel A."/>
            <person name="Grigoriev I.V."/>
        </authorList>
    </citation>
    <scope>NUCLEOTIDE SEQUENCE [LARGE SCALE GENOMIC DNA]</scope>
    <source>
        <strain evidence="3 4">JEL800</strain>
    </source>
</reference>
<dbReference type="CDD" id="cd09083">
    <property type="entry name" value="EEP-1"/>
    <property type="match status" value="1"/>
</dbReference>
<feature type="transmembrane region" description="Helical" evidence="1">
    <location>
        <begin position="480"/>
        <end position="502"/>
    </location>
</feature>
<dbReference type="InterPro" id="IPR050410">
    <property type="entry name" value="CCR4/nocturin_mRNA_transcr"/>
</dbReference>
<dbReference type="Gene3D" id="3.60.10.10">
    <property type="entry name" value="Endonuclease/exonuclease/phosphatase"/>
    <property type="match status" value="1"/>
</dbReference>
<keyword evidence="1" id="KW-0812">Transmembrane</keyword>
<gene>
    <name evidence="3" type="ORF">BCR33DRAFT_854039</name>
</gene>
<dbReference type="PANTHER" id="PTHR12121">
    <property type="entry name" value="CARBON CATABOLITE REPRESSOR PROTEIN 4"/>
    <property type="match status" value="1"/>
</dbReference>
<dbReference type="Proteomes" id="UP000193642">
    <property type="component" value="Unassembled WGS sequence"/>
</dbReference>
<dbReference type="AlphaFoldDB" id="A0A1Y2BW69"/>
<keyword evidence="1" id="KW-1133">Transmembrane helix</keyword>
<dbReference type="InterPro" id="IPR036691">
    <property type="entry name" value="Endo/exonu/phosph_ase_sf"/>
</dbReference>
<evidence type="ECO:0000313" key="3">
    <source>
        <dbReference type="EMBL" id="ORY38375.1"/>
    </source>
</evidence>
<dbReference type="PANTHER" id="PTHR12121:SF36">
    <property type="entry name" value="ENDONUCLEASE_EXONUCLEASE_PHOSPHATASE DOMAIN-CONTAINING PROTEIN"/>
    <property type="match status" value="1"/>
</dbReference>
<dbReference type="Pfam" id="PF03372">
    <property type="entry name" value="Exo_endo_phos"/>
    <property type="match status" value="1"/>
</dbReference>
<accession>A0A1Y2BW69</accession>
<evidence type="ECO:0000259" key="2">
    <source>
        <dbReference type="Pfam" id="PF03372"/>
    </source>
</evidence>